<evidence type="ECO:0000256" key="3">
    <source>
        <dbReference type="ARBA" id="ARBA00022729"/>
    </source>
</evidence>
<dbReference type="EC" id="3.4.-.-" evidence="9"/>
<dbReference type="AlphaFoldDB" id="A0A9X1T1I0"/>
<evidence type="ECO:0000256" key="4">
    <source>
        <dbReference type="ARBA" id="ARBA00022764"/>
    </source>
</evidence>
<dbReference type="Gene3D" id="3.30.1380.10">
    <property type="match status" value="1"/>
</dbReference>
<dbReference type="Pfam" id="PF03411">
    <property type="entry name" value="Peptidase_M74"/>
    <property type="match status" value="1"/>
</dbReference>
<dbReference type="GO" id="GO:0046872">
    <property type="term" value="F:metal ion binding"/>
    <property type="evidence" value="ECO:0007669"/>
    <property type="project" value="UniProtKB-KW"/>
</dbReference>
<dbReference type="GO" id="GO:0004252">
    <property type="term" value="F:serine-type endopeptidase activity"/>
    <property type="evidence" value="ECO:0007669"/>
    <property type="project" value="InterPro"/>
</dbReference>
<keyword evidence="6" id="KW-0862">Zinc</keyword>
<feature type="region of interest" description="Disordered" evidence="8">
    <location>
        <begin position="351"/>
        <end position="372"/>
    </location>
</feature>
<dbReference type="RefSeq" id="WP_231815285.1">
    <property type="nucleotide sequence ID" value="NZ_JAJOZR010000008.1"/>
</dbReference>
<evidence type="ECO:0000256" key="5">
    <source>
        <dbReference type="ARBA" id="ARBA00022801"/>
    </source>
</evidence>
<dbReference type="GO" id="GO:0006508">
    <property type="term" value="P:proteolysis"/>
    <property type="evidence" value="ECO:0007669"/>
    <property type="project" value="UniProtKB-KW"/>
</dbReference>
<proteinExistence type="predicted"/>
<dbReference type="GO" id="GO:0008237">
    <property type="term" value="F:metallopeptidase activity"/>
    <property type="evidence" value="ECO:0007669"/>
    <property type="project" value="UniProtKB-KW"/>
</dbReference>
<evidence type="ECO:0000256" key="8">
    <source>
        <dbReference type="SAM" id="MobiDB-lite"/>
    </source>
</evidence>
<keyword evidence="2" id="KW-0479">Metal-binding</keyword>
<keyword evidence="4" id="KW-0574">Periplasm</keyword>
<evidence type="ECO:0000256" key="2">
    <source>
        <dbReference type="ARBA" id="ARBA00022723"/>
    </source>
</evidence>
<keyword evidence="3" id="KW-0732">Signal</keyword>
<dbReference type="InterPro" id="IPR005073">
    <property type="entry name" value="Peptidase_M74"/>
</dbReference>
<evidence type="ECO:0000256" key="1">
    <source>
        <dbReference type="ARBA" id="ARBA00022670"/>
    </source>
</evidence>
<keyword evidence="10" id="KW-1185">Reference proteome</keyword>
<gene>
    <name evidence="9" type="primary">mepA</name>
    <name evidence="9" type="ORF">LRX75_13860</name>
</gene>
<reference evidence="9" key="1">
    <citation type="submission" date="2021-12" db="EMBL/GenBank/DDBJ databases">
        <authorList>
            <person name="Li Y."/>
        </authorList>
    </citation>
    <scope>NUCLEOTIDE SEQUENCE</scope>
    <source>
        <strain evidence="9">DKSPLA3</strain>
    </source>
</reference>
<dbReference type="EMBL" id="JAJOZR010000008">
    <property type="protein sequence ID" value="MCD7110124.1"/>
    <property type="molecule type" value="Genomic_DNA"/>
</dbReference>
<evidence type="ECO:0000256" key="6">
    <source>
        <dbReference type="ARBA" id="ARBA00022833"/>
    </source>
</evidence>
<comment type="caution">
    <text evidence="9">The sequence shown here is derived from an EMBL/GenBank/DDBJ whole genome shotgun (WGS) entry which is preliminary data.</text>
</comment>
<keyword evidence="5 9" id="KW-0378">Hydrolase</keyword>
<evidence type="ECO:0000313" key="9">
    <source>
        <dbReference type="EMBL" id="MCD7110124.1"/>
    </source>
</evidence>
<sequence length="372" mass="39763">MTSSFTRFSVGTRFPARARVSAGWAARAFLAAALVLPLLGLEPALSAEPQTAKQLFGGMTLPSKTAPASFGSYAKGCLSGAVALPADGPTWQAMRLSRNRRWGNPHMIMFLERFSRDAAEIGWGSGILLGDISQPRGGPMLTGHASHQIGLDADIWFQPKPARAMSVAERETRPFVSMLDKTKFLTVNPERWTPTHARLLMRAASEPEVDRVFVNPAIKKKLCETWTGDRTAMGKIRPIYGHDEHFHIRIKCPADSPGCKPQAAVAPGDGCDKSLAWWFTQEPWAKPKPNPDAKPVKPRFVMLSDLPQACSGVLAAPSSSEAASTFGGAVPVSGPASAPVSAFAPAAIMPPATIDDPSVPVPTRRPLAGGVQ</sequence>
<evidence type="ECO:0000256" key="7">
    <source>
        <dbReference type="ARBA" id="ARBA00023049"/>
    </source>
</evidence>
<dbReference type="Proteomes" id="UP001139089">
    <property type="component" value="Unassembled WGS sequence"/>
</dbReference>
<accession>A0A9X1T1I0</accession>
<name>A0A9X1T1I0_9HYPH</name>
<dbReference type="NCBIfam" id="NF006947">
    <property type="entry name" value="PRK09429.1"/>
    <property type="match status" value="1"/>
</dbReference>
<evidence type="ECO:0000313" key="10">
    <source>
        <dbReference type="Proteomes" id="UP001139089"/>
    </source>
</evidence>
<dbReference type="InterPro" id="IPR009045">
    <property type="entry name" value="Zn_M74/Hedgehog-like"/>
</dbReference>
<organism evidence="9 10">
    <name type="scientific">Rhizobium quercicola</name>
    <dbReference type="NCBI Taxonomy" id="2901226"/>
    <lineage>
        <taxon>Bacteria</taxon>
        <taxon>Pseudomonadati</taxon>
        <taxon>Pseudomonadota</taxon>
        <taxon>Alphaproteobacteria</taxon>
        <taxon>Hyphomicrobiales</taxon>
        <taxon>Rhizobiaceae</taxon>
        <taxon>Rhizobium/Agrobacterium group</taxon>
        <taxon>Rhizobium</taxon>
    </lineage>
</organism>
<keyword evidence="1" id="KW-0645">Protease</keyword>
<dbReference type="SUPFAM" id="SSF55166">
    <property type="entry name" value="Hedgehog/DD-peptidase"/>
    <property type="match status" value="1"/>
</dbReference>
<protein>
    <submittedName>
        <fullName evidence="9">Penicillin-insensitive murein endopeptidase</fullName>
        <ecNumber evidence="9">3.4.-.-</ecNumber>
    </submittedName>
</protein>
<keyword evidence="7" id="KW-0482">Metalloprotease</keyword>
<dbReference type="GO" id="GO:0030288">
    <property type="term" value="C:outer membrane-bounded periplasmic space"/>
    <property type="evidence" value="ECO:0007669"/>
    <property type="project" value="InterPro"/>
</dbReference>